<dbReference type="InterPro" id="IPR002048">
    <property type="entry name" value="EF_hand_dom"/>
</dbReference>
<feature type="domain" description="EF-hand" evidence="4">
    <location>
        <begin position="58"/>
        <end position="93"/>
    </location>
</feature>
<dbReference type="PROSITE" id="PS50222">
    <property type="entry name" value="EF_HAND_2"/>
    <property type="match status" value="3"/>
</dbReference>
<evidence type="ECO:0000313" key="5">
    <source>
        <dbReference type="Proteomes" id="UP001515500"/>
    </source>
</evidence>
<gene>
    <name evidence="6" type="primary">LOC120275996</name>
</gene>
<keyword evidence="2" id="KW-0106">Calcium</keyword>
<dbReference type="InterPro" id="IPR011992">
    <property type="entry name" value="EF-hand-dom_pair"/>
</dbReference>
<sequence>MAPSFRLSKLSKRFSNKSRSTSKTREYEEAFRLFDANGDGKISSEELKLFLTCNGEDVSLAGAQAAMKDFDFDGDGFLDYEEFLNMVKMGNGGGDDDDDGDEDLKKAFEMMEVEKGSGCITACGLKRMMRRIVGEEKSDEECAAMIRAFDLDGNGVLDYHEFLRMMR</sequence>
<dbReference type="RefSeq" id="XP_039138668.1">
    <property type="nucleotide sequence ID" value="XM_039282734.1"/>
</dbReference>
<feature type="region of interest" description="Disordered" evidence="3">
    <location>
        <begin position="1"/>
        <end position="21"/>
    </location>
</feature>
<dbReference type="CDD" id="cd00051">
    <property type="entry name" value="EFh"/>
    <property type="match status" value="2"/>
</dbReference>
<dbReference type="Pfam" id="PF13499">
    <property type="entry name" value="EF-hand_7"/>
    <property type="match status" value="2"/>
</dbReference>
<feature type="domain" description="EF-hand" evidence="4">
    <location>
        <begin position="137"/>
        <end position="167"/>
    </location>
</feature>
<evidence type="ECO:0000256" key="3">
    <source>
        <dbReference type="SAM" id="MobiDB-lite"/>
    </source>
</evidence>
<organism evidence="5 6">
    <name type="scientific">Dioscorea cayennensis subsp. rotundata</name>
    <name type="common">White Guinea yam</name>
    <name type="synonym">Dioscorea rotundata</name>
    <dbReference type="NCBI Taxonomy" id="55577"/>
    <lineage>
        <taxon>Eukaryota</taxon>
        <taxon>Viridiplantae</taxon>
        <taxon>Streptophyta</taxon>
        <taxon>Embryophyta</taxon>
        <taxon>Tracheophyta</taxon>
        <taxon>Spermatophyta</taxon>
        <taxon>Magnoliopsida</taxon>
        <taxon>Liliopsida</taxon>
        <taxon>Dioscoreales</taxon>
        <taxon>Dioscoreaceae</taxon>
        <taxon>Dioscorea</taxon>
    </lineage>
</organism>
<evidence type="ECO:0000256" key="2">
    <source>
        <dbReference type="ARBA" id="ARBA00022837"/>
    </source>
</evidence>
<dbReference type="PANTHER" id="PTHR23050">
    <property type="entry name" value="CALCIUM BINDING PROTEIN"/>
    <property type="match status" value="1"/>
</dbReference>
<feature type="compositionally biased region" description="Basic residues" evidence="3">
    <location>
        <begin position="9"/>
        <end position="21"/>
    </location>
</feature>
<dbReference type="GO" id="GO:0005509">
    <property type="term" value="F:calcium ion binding"/>
    <property type="evidence" value="ECO:0007669"/>
    <property type="project" value="InterPro"/>
</dbReference>
<dbReference type="Proteomes" id="UP001515500">
    <property type="component" value="Chromosome 14"/>
</dbReference>
<feature type="domain" description="EF-hand" evidence="4">
    <location>
        <begin position="22"/>
        <end position="57"/>
    </location>
</feature>
<dbReference type="FunFam" id="1.10.238.10:FF:000003">
    <property type="entry name" value="Calmodulin A"/>
    <property type="match status" value="2"/>
</dbReference>
<dbReference type="InterPro" id="IPR018247">
    <property type="entry name" value="EF_Hand_1_Ca_BS"/>
</dbReference>
<dbReference type="SMART" id="SM00054">
    <property type="entry name" value="EFh"/>
    <property type="match status" value="3"/>
</dbReference>
<reference evidence="6" key="1">
    <citation type="submission" date="2025-08" db="UniProtKB">
        <authorList>
            <consortium name="RefSeq"/>
        </authorList>
    </citation>
    <scope>IDENTIFICATION</scope>
</reference>
<dbReference type="Gene3D" id="1.10.238.10">
    <property type="entry name" value="EF-hand"/>
    <property type="match status" value="2"/>
</dbReference>
<dbReference type="SUPFAM" id="SSF47473">
    <property type="entry name" value="EF-hand"/>
    <property type="match status" value="1"/>
</dbReference>
<dbReference type="InterPro" id="IPR050145">
    <property type="entry name" value="Centrin_CML-like"/>
</dbReference>
<dbReference type="PROSITE" id="PS00018">
    <property type="entry name" value="EF_HAND_1"/>
    <property type="match status" value="3"/>
</dbReference>
<dbReference type="GeneID" id="120275996"/>
<dbReference type="AlphaFoldDB" id="A0AB40CFE0"/>
<evidence type="ECO:0000259" key="4">
    <source>
        <dbReference type="PROSITE" id="PS50222"/>
    </source>
</evidence>
<proteinExistence type="predicted"/>
<protein>
    <submittedName>
        <fullName evidence="6">Probable calcium-binding protein CML41</fullName>
    </submittedName>
</protein>
<evidence type="ECO:0000256" key="1">
    <source>
        <dbReference type="ARBA" id="ARBA00022737"/>
    </source>
</evidence>
<keyword evidence="1" id="KW-0677">Repeat</keyword>
<evidence type="ECO:0000313" key="6">
    <source>
        <dbReference type="RefSeq" id="XP_039138668.1"/>
    </source>
</evidence>
<accession>A0AB40CFE0</accession>
<keyword evidence="5" id="KW-1185">Reference proteome</keyword>
<name>A0AB40CFE0_DIOCR</name>